<evidence type="ECO:0000256" key="1">
    <source>
        <dbReference type="SAM" id="MobiDB-lite"/>
    </source>
</evidence>
<name>A0ABD3DCL9_9LAMI</name>
<proteinExistence type="predicted"/>
<comment type="caution">
    <text evidence="2">The sequence shown here is derived from an EMBL/GenBank/DDBJ whole genome shotgun (WGS) entry which is preliminary data.</text>
</comment>
<sequence length="204" mass="21822">MRREGRQRGMVRTFPILSPAYNPRPSTKLCGPPTAGLFTKAPSKPTNHSKFTSKCGRPKCNDCHIEPSCKSKEKAKGTHKTRSPSADVGLITWSGVESSGRITVSGYSATHVLDYLDDGESDDDCYVDDDCGGDGGGECYDDNNVLSSAPPPILVGIEIGIEDDDDNSSNNSSNPSNLSFCEVGVFCGSMDGDDEGWCLVEDNL</sequence>
<protein>
    <submittedName>
        <fullName evidence="2">Uncharacterized protein</fullName>
    </submittedName>
</protein>
<evidence type="ECO:0000313" key="2">
    <source>
        <dbReference type="EMBL" id="KAL3640070.1"/>
    </source>
</evidence>
<dbReference type="Proteomes" id="UP001632038">
    <property type="component" value="Unassembled WGS sequence"/>
</dbReference>
<reference evidence="3" key="1">
    <citation type="journal article" date="2024" name="IScience">
        <title>Strigolactones Initiate the Formation of Haustorium-like Structures in Castilleja.</title>
        <authorList>
            <person name="Buerger M."/>
            <person name="Peterson D."/>
            <person name="Chory J."/>
        </authorList>
    </citation>
    <scope>NUCLEOTIDE SEQUENCE [LARGE SCALE GENOMIC DNA]</scope>
</reference>
<dbReference type="AlphaFoldDB" id="A0ABD3DCL9"/>
<feature type="region of interest" description="Disordered" evidence="1">
    <location>
        <begin position="32"/>
        <end position="52"/>
    </location>
</feature>
<dbReference type="EMBL" id="JAVIJP010000017">
    <property type="protein sequence ID" value="KAL3640070.1"/>
    <property type="molecule type" value="Genomic_DNA"/>
</dbReference>
<dbReference type="PANTHER" id="PTHR34278:SF1">
    <property type="entry name" value="PROTEIN THI031, PUTATIVE-RELATED"/>
    <property type="match status" value="1"/>
</dbReference>
<gene>
    <name evidence="2" type="ORF">CASFOL_015038</name>
</gene>
<accession>A0ABD3DCL9</accession>
<evidence type="ECO:0000313" key="3">
    <source>
        <dbReference type="Proteomes" id="UP001632038"/>
    </source>
</evidence>
<organism evidence="2 3">
    <name type="scientific">Castilleja foliolosa</name>
    <dbReference type="NCBI Taxonomy" id="1961234"/>
    <lineage>
        <taxon>Eukaryota</taxon>
        <taxon>Viridiplantae</taxon>
        <taxon>Streptophyta</taxon>
        <taxon>Embryophyta</taxon>
        <taxon>Tracheophyta</taxon>
        <taxon>Spermatophyta</taxon>
        <taxon>Magnoliopsida</taxon>
        <taxon>eudicotyledons</taxon>
        <taxon>Gunneridae</taxon>
        <taxon>Pentapetalae</taxon>
        <taxon>asterids</taxon>
        <taxon>lamiids</taxon>
        <taxon>Lamiales</taxon>
        <taxon>Orobanchaceae</taxon>
        <taxon>Pedicularideae</taxon>
        <taxon>Castillejinae</taxon>
        <taxon>Castilleja</taxon>
    </lineage>
</organism>
<keyword evidence="3" id="KW-1185">Reference proteome</keyword>
<dbReference type="PANTHER" id="PTHR34278">
    <property type="entry name" value="PROTEIN THI031, PUTATIVE-RELATED"/>
    <property type="match status" value="1"/>
</dbReference>